<evidence type="ECO:0000313" key="4">
    <source>
        <dbReference type="EMBL" id="MDO6120938.1"/>
    </source>
</evidence>
<dbReference type="EMBL" id="WHSC02000002">
    <property type="protein sequence ID" value="MDO6120938.1"/>
    <property type="molecule type" value="Genomic_DNA"/>
</dbReference>
<dbReference type="InterPro" id="IPR014388">
    <property type="entry name" value="3-oxoacid_CoA-transferase"/>
</dbReference>
<dbReference type="PIRSF" id="PIRSF000858">
    <property type="entry name" value="SCOT-t"/>
    <property type="match status" value="1"/>
</dbReference>
<comment type="function">
    <text evidence="3">CoA transferase having broad substrate specificity for short-chain acyl-CoA thioesters with the activity decreasing when the length of the carboxylic acid chain exceeds four carbons.</text>
</comment>
<reference evidence="4" key="1">
    <citation type="submission" date="2022-04" db="EMBL/GenBank/DDBJ databases">
        <title>Shinella lacus sp. nov., a novel member of the genus Shinella from water.</title>
        <authorList>
            <person name="Deng Y."/>
        </authorList>
    </citation>
    <scope>NUCLEOTIDE SEQUENCE</scope>
    <source>
        <strain evidence="4">JCM 31239</strain>
    </source>
</reference>
<protein>
    <recommendedName>
        <fullName evidence="3">Acetate CoA-transferase YdiF</fullName>
        <ecNumber evidence="3">2.8.3.8</ecNumber>
    </recommendedName>
</protein>
<comment type="similarity">
    <text evidence="1 3">Belongs to the 3-oxoacid CoA-transferase family.</text>
</comment>
<comment type="caution">
    <text evidence="4">The sequence shown here is derived from an EMBL/GenBank/DDBJ whole genome shotgun (WGS) entry which is preliminary data.</text>
</comment>
<dbReference type="Pfam" id="PF01144">
    <property type="entry name" value="CoA_trans"/>
    <property type="match status" value="1"/>
</dbReference>
<evidence type="ECO:0000256" key="1">
    <source>
        <dbReference type="ARBA" id="ARBA00007154"/>
    </source>
</evidence>
<name>A0ABT8XBE4_9HYPH</name>
<evidence type="ECO:0000256" key="2">
    <source>
        <dbReference type="ARBA" id="ARBA00022679"/>
    </source>
</evidence>
<organism evidence="4 5">
    <name type="scientific">Shinella curvata</name>
    <dbReference type="NCBI Taxonomy" id="1817964"/>
    <lineage>
        <taxon>Bacteria</taxon>
        <taxon>Pseudomonadati</taxon>
        <taxon>Pseudomonadota</taxon>
        <taxon>Alphaproteobacteria</taxon>
        <taxon>Hyphomicrobiales</taxon>
        <taxon>Rhizobiaceae</taxon>
        <taxon>Shinella</taxon>
    </lineage>
</organism>
<dbReference type="Proteomes" id="UP001177080">
    <property type="component" value="Unassembled WGS sequence"/>
</dbReference>
<dbReference type="GO" id="GO:0016740">
    <property type="term" value="F:transferase activity"/>
    <property type="evidence" value="ECO:0007669"/>
    <property type="project" value="UniProtKB-KW"/>
</dbReference>
<evidence type="ECO:0000313" key="5">
    <source>
        <dbReference type="Proteomes" id="UP001177080"/>
    </source>
</evidence>
<proteinExistence type="inferred from homology"/>
<dbReference type="RefSeq" id="WP_244761633.1">
    <property type="nucleotide sequence ID" value="NZ_JALJCJ010000004.1"/>
</dbReference>
<keyword evidence="5" id="KW-1185">Reference proteome</keyword>
<accession>A0ABT8XBE4</accession>
<dbReference type="InterPro" id="IPR037171">
    <property type="entry name" value="NagB/RpiA_transferase-like"/>
</dbReference>
<comment type="catalytic activity">
    <reaction evidence="3">
        <text>an acyl-CoA + acetate = a carboxylate + acetyl-CoA</text>
        <dbReference type="Rhea" id="RHEA:13381"/>
        <dbReference type="ChEBI" id="CHEBI:29067"/>
        <dbReference type="ChEBI" id="CHEBI:30089"/>
        <dbReference type="ChEBI" id="CHEBI:57288"/>
        <dbReference type="ChEBI" id="CHEBI:58342"/>
        <dbReference type="EC" id="2.8.3.8"/>
    </reaction>
</comment>
<dbReference type="PANTHER" id="PTHR43293:SF1">
    <property type="entry name" value="ACETATE COA-TRANSFERASE YDIF"/>
    <property type="match status" value="1"/>
</dbReference>
<dbReference type="PANTHER" id="PTHR43293">
    <property type="entry name" value="ACETATE COA-TRANSFERASE YDIF"/>
    <property type="match status" value="1"/>
</dbReference>
<dbReference type="EC" id="2.8.3.8" evidence="3"/>
<dbReference type="SMART" id="SM00882">
    <property type="entry name" value="CoA_trans"/>
    <property type="match status" value="2"/>
</dbReference>
<evidence type="ECO:0000256" key="3">
    <source>
        <dbReference type="PIRNR" id="PIRNR000858"/>
    </source>
</evidence>
<dbReference type="InterPro" id="IPR004165">
    <property type="entry name" value="CoA_trans_fam_I"/>
</dbReference>
<keyword evidence="2 3" id="KW-0808">Transferase</keyword>
<dbReference type="SUPFAM" id="SSF100950">
    <property type="entry name" value="NagB/RpiA/CoA transferase-like"/>
    <property type="match status" value="2"/>
</dbReference>
<dbReference type="Gene3D" id="3.40.1080.10">
    <property type="entry name" value="Glutaconate Coenzyme A-transferase"/>
    <property type="match status" value="2"/>
</dbReference>
<gene>
    <name evidence="4" type="ORF">GB928_007060</name>
</gene>
<sequence length="508" mass="53866">MKNVNIITAEDAASWVKDNDCLAICGCENVLAPDALLRALGERYAQCGSPKAITEIHPIVVGMGEGRGLENLAHPGLVATAIGSGYSYLKSSRYTELLKQGAFAAHVAPMGTIFQMLRDCAAGRKRTYTKVGLGTFVDPDVEGGRMNRAAGESLARHVEIEGDVHLAYDVRPINVAFLRGTTADECGNISLEDEPVSLGIKAIAQATKASGGRVVAQVRRMTQKGSIHPRMVEVPGIFVDAVVVVPDQELAGGRLNPALTGAVRLPVGDVGIVPPGVERIVASRASFEVFDGATVNLGVGMPIAVPTILHERRLAPNATYFPEHGSLGGIPGERAIFGTNINPDAIIDSTSVFDCFQGGGLDITFLGCGQIDANGNVNVSKFNGIVPGCGGFIDIVSRTPRIVFCGAFSAGGLEIGTEDGRLIIKNEGKFSKFVPVVEQVTFNAKLAVERGQRVTYVTERAVFEGRPDGLELVEVAPGVDIERDILRLIPFSVKIAEHLKTMEVGHFS</sequence>